<keyword evidence="2" id="KW-1185">Reference proteome</keyword>
<dbReference type="RefSeq" id="XP_003745600.1">
    <property type="nucleotide sequence ID" value="XM_003745552.2"/>
</dbReference>
<dbReference type="AlphaFoldDB" id="A0AAJ6QVR6"/>
<proteinExistence type="predicted"/>
<name>A0AAJ6QVR6_9ACAR</name>
<dbReference type="GeneID" id="100909169"/>
<sequence length="106" mass="11575">MFPRVVSFFRVFILVAFLAGFIPSSTAGQRTFVPNGRYGRRADIPPIVGVQSLQNAGADSETPSTLLLNEKVISNPMYVCTHIGVADYYRCGRRSASAFIGEEGSR</sequence>
<reference evidence="3" key="1">
    <citation type="submission" date="2025-08" db="UniProtKB">
        <authorList>
            <consortium name="RefSeq"/>
        </authorList>
    </citation>
    <scope>IDENTIFICATION</scope>
</reference>
<accession>A0AAJ6QVR6</accession>
<protein>
    <submittedName>
        <fullName evidence="3">Uncharacterized protein LOC100909169</fullName>
    </submittedName>
</protein>
<dbReference type="KEGG" id="goe:100909169"/>
<evidence type="ECO:0000313" key="2">
    <source>
        <dbReference type="Proteomes" id="UP000694867"/>
    </source>
</evidence>
<evidence type="ECO:0000256" key="1">
    <source>
        <dbReference type="SAM" id="SignalP"/>
    </source>
</evidence>
<gene>
    <name evidence="3" type="primary">LOC100909169</name>
</gene>
<feature type="signal peptide" evidence="1">
    <location>
        <begin position="1"/>
        <end position="28"/>
    </location>
</feature>
<evidence type="ECO:0000313" key="3">
    <source>
        <dbReference type="RefSeq" id="XP_003745600.1"/>
    </source>
</evidence>
<keyword evidence="1" id="KW-0732">Signal</keyword>
<feature type="chain" id="PRO_5042501065" evidence="1">
    <location>
        <begin position="29"/>
        <end position="106"/>
    </location>
</feature>
<organism evidence="2 3">
    <name type="scientific">Galendromus occidentalis</name>
    <name type="common">western predatory mite</name>
    <dbReference type="NCBI Taxonomy" id="34638"/>
    <lineage>
        <taxon>Eukaryota</taxon>
        <taxon>Metazoa</taxon>
        <taxon>Ecdysozoa</taxon>
        <taxon>Arthropoda</taxon>
        <taxon>Chelicerata</taxon>
        <taxon>Arachnida</taxon>
        <taxon>Acari</taxon>
        <taxon>Parasitiformes</taxon>
        <taxon>Mesostigmata</taxon>
        <taxon>Gamasina</taxon>
        <taxon>Phytoseioidea</taxon>
        <taxon>Phytoseiidae</taxon>
        <taxon>Typhlodrominae</taxon>
        <taxon>Galendromus</taxon>
    </lineage>
</organism>
<dbReference type="Proteomes" id="UP000694867">
    <property type="component" value="Unplaced"/>
</dbReference>